<comment type="caution">
    <text evidence="3">The sequence shown here is derived from an EMBL/GenBank/DDBJ whole genome shotgun (WGS) entry which is preliminary data.</text>
</comment>
<dbReference type="Pfam" id="PF07714">
    <property type="entry name" value="PK_Tyr_Ser-Thr"/>
    <property type="match status" value="1"/>
</dbReference>
<dbReference type="EMBL" id="QKWP01000686">
    <property type="protein sequence ID" value="RIB16309.1"/>
    <property type="molecule type" value="Genomic_DNA"/>
</dbReference>
<dbReference type="GO" id="GO:0005524">
    <property type="term" value="F:ATP binding"/>
    <property type="evidence" value="ECO:0007669"/>
    <property type="project" value="InterPro"/>
</dbReference>
<evidence type="ECO:0000256" key="1">
    <source>
        <dbReference type="SAM" id="Phobius"/>
    </source>
</evidence>
<feature type="transmembrane region" description="Helical" evidence="1">
    <location>
        <begin position="21"/>
        <end position="39"/>
    </location>
</feature>
<keyword evidence="4" id="KW-1185">Reference proteome</keyword>
<dbReference type="InterPro" id="IPR000719">
    <property type="entry name" value="Prot_kinase_dom"/>
</dbReference>
<reference evidence="3 4" key="1">
    <citation type="submission" date="2018-06" db="EMBL/GenBank/DDBJ databases">
        <title>Comparative genomics reveals the genomic features of Rhizophagus irregularis, R. cerebriforme, R. diaphanum and Gigaspora rosea, and their symbiotic lifestyle signature.</title>
        <authorList>
            <person name="Morin E."/>
            <person name="San Clemente H."/>
            <person name="Chen E.C.H."/>
            <person name="De La Providencia I."/>
            <person name="Hainaut M."/>
            <person name="Kuo A."/>
            <person name="Kohler A."/>
            <person name="Murat C."/>
            <person name="Tang N."/>
            <person name="Roy S."/>
            <person name="Loubradou J."/>
            <person name="Henrissat B."/>
            <person name="Grigoriev I.V."/>
            <person name="Corradi N."/>
            <person name="Roux C."/>
            <person name="Martin F.M."/>
        </authorList>
    </citation>
    <scope>NUCLEOTIDE SEQUENCE [LARGE SCALE GENOMIC DNA]</scope>
    <source>
        <strain evidence="3 4">DAOM 194757</strain>
    </source>
</reference>
<evidence type="ECO:0000313" key="3">
    <source>
        <dbReference type="EMBL" id="RIB16309.1"/>
    </source>
</evidence>
<dbReference type="InterPro" id="IPR001245">
    <property type="entry name" value="Ser-Thr/Tyr_kinase_cat_dom"/>
</dbReference>
<dbReference type="AlphaFoldDB" id="A0A397V5W2"/>
<evidence type="ECO:0000259" key="2">
    <source>
        <dbReference type="PROSITE" id="PS50011"/>
    </source>
</evidence>
<dbReference type="Gene3D" id="1.10.510.10">
    <property type="entry name" value="Transferase(Phosphotransferase) domain 1"/>
    <property type="match status" value="1"/>
</dbReference>
<proteinExistence type="predicted"/>
<keyword evidence="1" id="KW-0472">Membrane</keyword>
<dbReference type="Proteomes" id="UP000266673">
    <property type="component" value="Unassembled WGS sequence"/>
</dbReference>
<accession>A0A397V5W2</accession>
<name>A0A397V5W2_9GLOM</name>
<sequence length="77" mass="9068">MNEKTTQRFVKELKNLQKACMHPNIIGFYGIGDFIIWILQLQLANNGDLREYLKINSSKLEWTDKLRMAREILDGLK</sequence>
<dbReference type="PROSITE" id="PS50011">
    <property type="entry name" value="PROTEIN_KINASE_DOM"/>
    <property type="match status" value="1"/>
</dbReference>
<evidence type="ECO:0000313" key="4">
    <source>
        <dbReference type="Proteomes" id="UP000266673"/>
    </source>
</evidence>
<feature type="domain" description="Protein kinase" evidence="2">
    <location>
        <begin position="1"/>
        <end position="77"/>
    </location>
</feature>
<keyword evidence="1" id="KW-0812">Transmembrane</keyword>
<keyword evidence="1" id="KW-1133">Transmembrane helix</keyword>
<gene>
    <name evidence="3" type="ORF">C2G38_2190335</name>
</gene>
<dbReference type="InterPro" id="IPR011009">
    <property type="entry name" value="Kinase-like_dom_sf"/>
</dbReference>
<organism evidence="3 4">
    <name type="scientific">Gigaspora rosea</name>
    <dbReference type="NCBI Taxonomy" id="44941"/>
    <lineage>
        <taxon>Eukaryota</taxon>
        <taxon>Fungi</taxon>
        <taxon>Fungi incertae sedis</taxon>
        <taxon>Mucoromycota</taxon>
        <taxon>Glomeromycotina</taxon>
        <taxon>Glomeromycetes</taxon>
        <taxon>Diversisporales</taxon>
        <taxon>Gigasporaceae</taxon>
        <taxon>Gigaspora</taxon>
    </lineage>
</organism>
<dbReference type="SUPFAM" id="SSF56112">
    <property type="entry name" value="Protein kinase-like (PK-like)"/>
    <property type="match status" value="1"/>
</dbReference>
<dbReference type="GO" id="GO:0004672">
    <property type="term" value="F:protein kinase activity"/>
    <property type="evidence" value="ECO:0007669"/>
    <property type="project" value="InterPro"/>
</dbReference>
<protein>
    <recommendedName>
        <fullName evidence="2">Protein kinase domain-containing protein</fullName>
    </recommendedName>
</protein>